<comment type="function">
    <text evidence="3">Required for flagellar hook formation. May act as a scaffolding protein.</text>
</comment>
<dbReference type="KEGG" id="saca:FFV09_19580"/>
<evidence type="ECO:0000256" key="1">
    <source>
        <dbReference type="ARBA" id="ARBA00010577"/>
    </source>
</evidence>
<feature type="compositionally biased region" description="Basic and acidic residues" evidence="4">
    <location>
        <begin position="176"/>
        <end position="186"/>
    </location>
</feature>
<sequence>MANNNVSTSNIWPNYSTQNVQKAAAVPSKDSATMGKEQFLTILIAQLKNQDPLAPMDNSQFTAQMAQFSSLEQLMNMSTQLTQMNASMGSASQLIGQKVTWYDTESKNYLTGNVASVLQKDGKMFAAVGKYLVPTSEITMVEPAGAADDKAEGVTPGKAPDPAASTDAAAAAKTDAVSKETTEAKTTEAAPAADNQAPQQSVEEAAGTPTSGTSGGAQ</sequence>
<feature type="compositionally biased region" description="Low complexity" evidence="4">
    <location>
        <begin position="187"/>
        <end position="212"/>
    </location>
</feature>
<evidence type="ECO:0000256" key="3">
    <source>
        <dbReference type="RuleBase" id="RU362076"/>
    </source>
</evidence>
<comment type="similarity">
    <text evidence="1 3">Belongs to the FlgD family.</text>
</comment>
<gene>
    <name evidence="5" type="ORF">FFV09_19580</name>
</gene>
<keyword evidence="5" id="KW-0966">Cell projection</keyword>
<reference evidence="5 6" key="1">
    <citation type="submission" date="2019-06" db="EMBL/GenBank/DDBJ databases">
        <title>Saccharibacillus brassicae sp. nov., an endophytic bacterium isolated from Chinese cabbage seeds (Brassica pekinensis).</title>
        <authorList>
            <person name="Jiang L."/>
            <person name="Lee J."/>
            <person name="Kim S.W."/>
        </authorList>
    </citation>
    <scope>NUCLEOTIDE SEQUENCE [LARGE SCALE GENOMIC DNA]</scope>
    <source>
        <strain evidence="6">KCTC 43072 / ATSA2</strain>
    </source>
</reference>
<organism evidence="5 6">
    <name type="scientific">Saccharibacillus brassicae</name>
    <dbReference type="NCBI Taxonomy" id="2583377"/>
    <lineage>
        <taxon>Bacteria</taxon>
        <taxon>Bacillati</taxon>
        <taxon>Bacillota</taxon>
        <taxon>Bacilli</taxon>
        <taxon>Bacillales</taxon>
        <taxon>Paenibacillaceae</taxon>
        <taxon>Saccharibacillus</taxon>
    </lineage>
</organism>
<evidence type="ECO:0000313" key="6">
    <source>
        <dbReference type="Proteomes" id="UP000316968"/>
    </source>
</evidence>
<keyword evidence="2 3" id="KW-1005">Bacterial flagellum biogenesis</keyword>
<feature type="region of interest" description="Disordered" evidence="4">
    <location>
        <begin position="147"/>
        <end position="218"/>
    </location>
</feature>
<name>A0A4Y6V3J9_SACBS</name>
<dbReference type="Pfam" id="PF03963">
    <property type="entry name" value="FlgD"/>
    <property type="match status" value="1"/>
</dbReference>
<proteinExistence type="inferred from homology"/>
<keyword evidence="5" id="KW-0282">Flagellum</keyword>
<dbReference type="OrthoDB" id="280334at2"/>
<dbReference type="Proteomes" id="UP000316968">
    <property type="component" value="Chromosome"/>
</dbReference>
<accession>A0A4Y6V3J9</accession>
<dbReference type="GO" id="GO:0044781">
    <property type="term" value="P:bacterial-type flagellum organization"/>
    <property type="evidence" value="ECO:0007669"/>
    <property type="project" value="UniProtKB-UniRule"/>
</dbReference>
<dbReference type="AlphaFoldDB" id="A0A4Y6V3J9"/>
<evidence type="ECO:0000256" key="4">
    <source>
        <dbReference type="SAM" id="MobiDB-lite"/>
    </source>
</evidence>
<evidence type="ECO:0000313" key="5">
    <source>
        <dbReference type="EMBL" id="QDH22855.1"/>
    </source>
</evidence>
<dbReference type="InterPro" id="IPR005648">
    <property type="entry name" value="FlgD"/>
</dbReference>
<evidence type="ECO:0000256" key="2">
    <source>
        <dbReference type="ARBA" id="ARBA00022795"/>
    </source>
</evidence>
<feature type="compositionally biased region" description="Low complexity" evidence="4">
    <location>
        <begin position="158"/>
        <end position="175"/>
    </location>
</feature>
<dbReference type="EMBL" id="CP041217">
    <property type="protein sequence ID" value="QDH22855.1"/>
    <property type="molecule type" value="Genomic_DNA"/>
</dbReference>
<protein>
    <recommendedName>
        <fullName evidence="3">Basal-body rod modification protein FlgD</fullName>
    </recommendedName>
</protein>
<keyword evidence="5" id="KW-0969">Cilium</keyword>
<keyword evidence="6" id="KW-1185">Reference proteome</keyword>